<name>A0A0X9L8L4_9VIRU</name>
<organism evidence="3 4">
    <name type="scientific">White spot syndrome virus</name>
    <dbReference type="NCBI Taxonomy" id="342409"/>
    <lineage>
        <taxon>Viruses</taxon>
        <taxon>Viruses incertae sedis</taxon>
        <taxon>Naldaviricetes</taxon>
        <taxon>Nimaviridae</taxon>
        <taxon>Whispovirus</taxon>
    </lineage>
</organism>
<sequence length="433" mass="48247">MALSNNGGIYIVFAVIVLVIGASIALFFAISGVGKGTLHSNAKTKKSKKYKLDSKYTDDDEKTDDDNNNNGGGGGGTVDVINETALQRQTREHFARTLEKAEDEFFTKLADQEFDTYKSENVWLIKDKITDGKVSIPEGDINVPDVGQAIADENLFDLIGTNHDEVKEMMDEVVAQKSTNITYEQLVIDLTNILLFGTVTVDPSDENGDESLQRSTDPDAEMVMLTTTPSSQLARQQQPPQPTPDYLARYSKELVINNIRGGFISDRDMRTWQGRMSVHVNMKQRTFNVISAATNLDSLQVGLEPVLQKQGRAAVGGRIEKARIEFSFVVEGNRVRVYATNKTEDCFCSLLPNCYNVKKASDYWISSASTAKEKTYLFIANKNDETSFFYNFEEGVEEIDLDIFMTIDCAPNLPFIKNLPRPITDNNIMVALS</sequence>
<evidence type="ECO:0000313" key="3">
    <source>
        <dbReference type="EMBL" id="ALZ45810.1"/>
    </source>
</evidence>
<keyword evidence="2" id="KW-0812">Transmembrane</keyword>
<feature type="region of interest" description="Disordered" evidence="1">
    <location>
        <begin position="53"/>
        <end position="78"/>
    </location>
</feature>
<keyword evidence="2" id="KW-0472">Membrane</keyword>
<proteinExistence type="predicted"/>
<keyword evidence="2" id="KW-1133">Transmembrane helix</keyword>
<accession>A0A0X9L8L4</accession>
<protein>
    <submittedName>
        <fullName evidence="3">Uncharacterized protein</fullName>
    </submittedName>
</protein>
<feature type="compositionally biased region" description="Acidic residues" evidence="1">
    <location>
        <begin position="58"/>
        <end position="67"/>
    </location>
</feature>
<dbReference type="EMBL" id="KU216744">
    <property type="protein sequence ID" value="ALZ45810.1"/>
    <property type="molecule type" value="Genomic_DNA"/>
</dbReference>
<evidence type="ECO:0000313" key="4">
    <source>
        <dbReference type="Proteomes" id="UP000273684"/>
    </source>
</evidence>
<evidence type="ECO:0000256" key="2">
    <source>
        <dbReference type="SAM" id="Phobius"/>
    </source>
</evidence>
<reference evidence="3 4" key="1">
    <citation type="journal article" date="2016" name="Genome Announc.">
        <title>Draft Genome Sequence of White Spot Syndrome Virus Isolated from Cultured Litopenaeus vannamei in Mexico.</title>
        <authorList>
            <person name="Rodriguez-Anaya L.Z."/>
            <person name="Gonzalez-Galaviz J.R."/>
            <person name="Casillas-Hernandez R."/>
            <person name="Lares-Villa F."/>
            <person name="Estrada K."/>
            <person name="Ibarra-Gamez J.C."/>
            <person name="Sanchez-Flores A."/>
        </authorList>
    </citation>
    <scope>NUCLEOTIDE SEQUENCE [LARGE SCALE GENOMIC DNA]</scope>
    <source>
        <strain evidence="3 4">MEX2008</strain>
    </source>
</reference>
<dbReference type="Proteomes" id="UP000273684">
    <property type="component" value="Genome"/>
</dbReference>
<feature type="transmembrane region" description="Helical" evidence="2">
    <location>
        <begin position="7"/>
        <end position="30"/>
    </location>
</feature>
<evidence type="ECO:0000256" key="1">
    <source>
        <dbReference type="SAM" id="MobiDB-lite"/>
    </source>
</evidence>